<evidence type="ECO:0000256" key="6">
    <source>
        <dbReference type="ARBA" id="ARBA00023136"/>
    </source>
</evidence>
<protein>
    <submittedName>
        <fullName evidence="9">Biopolymer transporter ExbD</fullName>
    </submittedName>
</protein>
<dbReference type="Proteomes" id="UP001317963">
    <property type="component" value="Chromosome"/>
</dbReference>
<reference evidence="9 10" key="1">
    <citation type="submission" date="2019-02" db="EMBL/GenBank/DDBJ databases">
        <title>Halieaceae_genomes.</title>
        <authorList>
            <person name="Li S.-H."/>
        </authorList>
    </citation>
    <scope>NUCLEOTIDE SEQUENCE [LARGE SCALE GENOMIC DNA]</scope>
    <source>
        <strain evidence="9 10">JH123</strain>
    </source>
</reference>
<accession>A0ABY6Q9B8</accession>
<keyword evidence="7" id="KW-0653">Protein transport</keyword>
<keyword evidence="7" id="KW-0813">Transport</keyword>
<evidence type="ECO:0000256" key="4">
    <source>
        <dbReference type="ARBA" id="ARBA00022692"/>
    </source>
</evidence>
<keyword evidence="6 8" id="KW-0472">Membrane</keyword>
<dbReference type="PANTHER" id="PTHR30558:SF3">
    <property type="entry name" value="BIOPOLYMER TRANSPORT PROTEIN EXBD-RELATED"/>
    <property type="match status" value="1"/>
</dbReference>
<keyword evidence="4 7" id="KW-0812">Transmembrane</keyword>
<dbReference type="EMBL" id="CP036501">
    <property type="protein sequence ID" value="UZP74808.1"/>
    <property type="molecule type" value="Genomic_DNA"/>
</dbReference>
<evidence type="ECO:0000256" key="1">
    <source>
        <dbReference type="ARBA" id="ARBA00004162"/>
    </source>
</evidence>
<gene>
    <name evidence="9" type="ORF">E0F26_08685</name>
</gene>
<organism evidence="9 10">
    <name type="scientific">Candidatus Paraluminiphilus aquimaris</name>
    <dbReference type="NCBI Taxonomy" id="2518994"/>
    <lineage>
        <taxon>Bacteria</taxon>
        <taxon>Pseudomonadati</taxon>
        <taxon>Pseudomonadota</taxon>
        <taxon>Gammaproteobacteria</taxon>
        <taxon>Cellvibrionales</taxon>
        <taxon>Halieaceae</taxon>
        <taxon>Candidatus Paraluminiphilus</taxon>
    </lineage>
</organism>
<dbReference type="Pfam" id="PF02472">
    <property type="entry name" value="ExbD"/>
    <property type="match status" value="1"/>
</dbReference>
<keyword evidence="10" id="KW-1185">Reference proteome</keyword>
<feature type="transmembrane region" description="Helical" evidence="8">
    <location>
        <begin position="12"/>
        <end position="31"/>
    </location>
</feature>
<dbReference type="RefSeq" id="WP_279241268.1">
    <property type="nucleotide sequence ID" value="NZ_CP036501.1"/>
</dbReference>
<dbReference type="Gene3D" id="3.30.420.270">
    <property type="match status" value="1"/>
</dbReference>
<comment type="subcellular location">
    <subcellularLocation>
        <location evidence="1">Cell membrane</location>
        <topology evidence="1">Single-pass membrane protein</topology>
    </subcellularLocation>
    <subcellularLocation>
        <location evidence="7">Cell membrane</location>
        <topology evidence="7">Single-pass type II membrane protein</topology>
    </subcellularLocation>
</comment>
<keyword evidence="5 8" id="KW-1133">Transmembrane helix</keyword>
<comment type="similarity">
    <text evidence="2 7">Belongs to the ExbD/TolR family.</text>
</comment>
<keyword evidence="3" id="KW-1003">Cell membrane</keyword>
<evidence type="ECO:0000256" key="2">
    <source>
        <dbReference type="ARBA" id="ARBA00005811"/>
    </source>
</evidence>
<proteinExistence type="inferred from homology"/>
<dbReference type="PANTHER" id="PTHR30558">
    <property type="entry name" value="EXBD MEMBRANE COMPONENT OF PMF-DRIVEN MACROMOLECULE IMPORT SYSTEM"/>
    <property type="match status" value="1"/>
</dbReference>
<dbReference type="InterPro" id="IPR003400">
    <property type="entry name" value="ExbD"/>
</dbReference>
<evidence type="ECO:0000256" key="7">
    <source>
        <dbReference type="RuleBase" id="RU003879"/>
    </source>
</evidence>
<evidence type="ECO:0000256" key="5">
    <source>
        <dbReference type="ARBA" id="ARBA00022989"/>
    </source>
</evidence>
<evidence type="ECO:0000313" key="9">
    <source>
        <dbReference type="EMBL" id="UZP74808.1"/>
    </source>
</evidence>
<evidence type="ECO:0000256" key="8">
    <source>
        <dbReference type="SAM" id="Phobius"/>
    </source>
</evidence>
<name>A0ABY6Q9B8_9GAMM</name>
<sequence length="139" mass="15378">MKFKRQRKEALAVNLTPLIDVVFLLLIFFMVSTSFTDLSELVVNLPEADGEQRQAETKGLELVITASEEMFLNGVPFPADEKNLRLILVEKAGSRRDIPISIIADADTRHAMVVMSMDAVSQLGFKQLSIGTQKPLSGD</sequence>
<evidence type="ECO:0000256" key="3">
    <source>
        <dbReference type="ARBA" id="ARBA00022475"/>
    </source>
</evidence>
<evidence type="ECO:0000313" key="10">
    <source>
        <dbReference type="Proteomes" id="UP001317963"/>
    </source>
</evidence>